<gene>
    <name evidence="8" type="ORF">RJ639_019464</name>
</gene>
<feature type="domain" description="Reverse transcriptase RNase H-like" evidence="7">
    <location>
        <begin position="4"/>
        <end position="78"/>
    </location>
</feature>
<dbReference type="PANTHER" id="PTHR35046:SF21">
    <property type="entry name" value="RETROTRANSPOSON GAG DOMAIN-CONTAINING PROTEIN-RELATED"/>
    <property type="match status" value="1"/>
</dbReference>
<dbReference type="Proteomes" id="UP001188597">
    <property type="component" value="Unassembled WGS sequence"/>
</dbReference>
<dbReference type="InterPro" id="IPR043502">
    <property type="entry name" value="DNA/RNA_pol_sf"/>
</dbReference>
<keyword evidence="4" id="KW-0255">Endonuclease</keyword>
<evidence type="ECO:0000313" key="9">
    <source>
        <dbReference type="Proteomes" id="UP001188597"/>
    </source>
</evidence>
<keyword evidence="9" id="KW-1185">Reference proteome</keyword>
<dbReference type="GO" id="GO:0004519">
    <property type="term" value="F:endonuclease activity"/>
    <property type="evidence" value="ECO:0007669"/>
    <property type="project" value="UniProtKB-KW"/>
</dbReference>
<comment type="caution">
    <text evidence="8">The sequence shown here is derived from an EMBL/GenBank/DDBJ whole genome shotgun (WGS) entry which is preliminary data.</text>
</comment>
<dbReference type="InterPro" id="IPR041373">
    <property type="entry name" value="RT_RNaseH"/>
</dbReference>
<dbReference type="EMBL" id="JAVXUP010002210">
    <property type="protein sequence ID" value="KAK3004768.1"/>
    <property type="molecule type" value="Genomic_DNA"/>
</dbReference>
<dbReference type="SUPFAM" id="SSF56672">
    <property type="entry name" value="DNA/RNA polymerases"/>
    <property type="match status" value="1"/>
</dbReference>
<protein>
    <recommendedName>
        <fullName evidence="7">Reverse transcriptase RNase H-like domain-containing protein</fullName>
    </recommendedName>
</protein>
<evidence type="ECO:0000313" key="8">
    <source>
        <dbReference type="EMBL" id="KAK3004768.1"/>
    </source>
</evidence>
<sequence>MQEGHPIAFESRKLNDTERRYKVQEKEITAVVHCLRTWRHYLLGSRFLIKTDNIATSYFQSQRKLSPKQARWQDFLAELDYFSYNLMRSEATNQSPFEIVIGQQPLTPLTLVGDYKGRSPLAAQVARSWNEQADVARSYLDKAGSKMKKWADKRRRPKEYNLGGHGDVKAAFATV</sequence>
<dbReference type="AlphaFoldDB" id="A0AA89AJV8"/>
<dbReference type="Pfam" id="PF17917">
    <property type="entry name" value="RT_RNaseH"/>
    <property type="match status" value="1"/>
</dbReference>
<dbReference type="GO" id="GO:0016787">
    <property type="term" value="F:hydrolase activity"/>
    <property type="evidence" value="ECO:0007669"/>
    <property type="project" value="UniProtKB-KW"/>
</dbReference>
<name>A0AA89AJV8_9ASTE</name>
<evidence type="ECO:0000256" key="2">
    <source>
        <dbReference type="ARBA" id="ARBA00022695"/>
    </source>
</evidence>
<dbReference type="PANTHER" id="PTHR35046">
    <property type="entry name" value="ZINC KNUCKLE (CCHC-TYPE) FAMILY PROTEIN"/>
    <property type="match status" value="1"/>
</dbReference>
<evidence type="ECO:0000256" key="5">
    <source>
        <dbReference type="ARBA" id="ARBA00022801"/>
    </source>
</evidence>
<dbReference type="GO" id="GO:0003964">
    <property type="term" value="F:RNA-directed DNA polymerase activity"/>
    <property type="evidence" value="ECO:0007669"/>
    <property type="project" value="UniProtKB-KW"/>
</dbReference>
<evidence type="ECO:0000259" key="7">
    <source>
        <dbReference type="Pfam" id="PF17917"/>
    </source>
</evidence>
<reference evidence="8" key="1">
    <citation type="submission" date="2022-12" db="EMBL/GenBank/DDBJ databases">
        <title>Draft genome assemblies for two species of Escallonia (Escalloniales).</title>
        <authorList>
            <person name="Chanderbali A."/>
            <person name="Dervinis C."/>
            <person name="Anghel I."/>
            <person name="Soltis D."/>
            <person name="Soltis P."/>
            <person name="Zapata F."/>
        </authorList>
    </citation>
    <scope>NUCLEOTIDE SEQUENCE</scope>
    <source>
        <strain evidence="8">UCBG64.0493</strain>
        <tissue evidence="8">Leaf</tissue>
    </source>
</reference>
<organism evidence="8 9">
    <name type="scientific">Escallonia herrerae</name>
    <dbReference type="NCBI Taxonomy" id="1293975"/>
    <lineage>
        <taxon>Eukaryota</taxon>
        <taxon>Viridiplantae</taxon>
        <taxon>Streptophyta</taxon>
        <taxon>Embryophyta</taxon>
        <taxon>Tracheophyta</taxon>
        <taxon>Spermatophyta</taxon>
        <taxon>Magnoliopsida</taxon>
        <taxon>eudicotyledons</taxon>
        <taxon>Gunneridae</taxon>
        <taxon>Pentapetalae</taxon>
        <taxon>asterids</taxon>
        <taxon>campanulids</taxon>
        <taxon>Escalloniales</taxon>
        <taxon>Escalloniaceae</taxon>
        <taxon>Escallonia</taxon>
    </lineage>
</organism>
<keyword evidence="1" id="KW-0808">Transferase</keyword>
<keyword evidence="5" id="KW-0378">Hydrolase</keyword>
<proteinExistence type="predicted"/>
<evidence type="ECO:0000256" key="4">
    <source>
        <dbReference type="ARBA" id="ARBA00022759"/>
    </source>
</evidence>
<dbReference type="CDD" id="cd09274">
    <property type="entry name" value="RNase_HI_RT_Ty3"/>
    <property type="match status" value="1"/>
</dbReference>
<evidence type="ECO:0000256" key="1">
    <source>
        <dbReference type="ARBA" id="ARBA00022679"/>
    </source>
</evidence>
<evidence type="ECO:0000256" key="3">
    <source>
        <dbReference type="ARBA" id="ARBA00022722"/>
    </source>
</evidence>
<accession>A0AA89AJV8</accession>
<keyword evidence="3" id="KW-0540">Nuclease</keyword>
<evidence type="ECO:0000256" key="6">
    <source>
        <dbReference type="ARBA" id="ARBA00022918"/>
    </source>
</evidence>
<keyword evidence="6" id="KW-0695">RNA-directed DNA polymerase</keyword>
<keyword evidence="2" id="KW-0548">Nucleotidyltransferase</keyword>